<dbReference type="Gene3D" id="3.30.160.60">
    <property type="entry name" value="Classic Zinc Finger"/>
    <property type="match status" value="3"/>
</dbReference>
<feature type="non-terminal residue" evidence="12">
    <location>
        <position position="910"/>
    </location>
</feature>
<comment type="subcellular location">
    <subcellularLocation>
        <location evidence="1">Nucleus</location>
    </subcellularLocation>
</comment>
<evidence type="ECO:0000256" key="3">
    <source>
        <dbReference type="ARBA" id="ARBA00022737"/>
    </source>
</evidence>
<dbReference type="Pfam" id="PF00096">
    <property type="entry name" value="zf-C2H2"/>
    <property type="match status" value="2"/>
</dbReference>
<feature type="compositionally biased region" description="Basic and acidic residues" evidence="10">
    <location>
        <begin position="130"/>
        <end position="145"/>
    </location>
</feature>
<dbReference type="GO" id="GO:0000981">
    <property type="term" value="F:DNA-binding transcription factor activity, RNA polymerase II-specific"/>
    <property type="evidence" value="ECO:0007669"/>
    <property type="project" value="TreeGrafter"/>
</dbReference>
<organism evidence="12">
    <name type="scientific">Tetraodon nigroviridis</name>
    <name type="common">Spotted green pufferfish</name>
    <name type="synonym">Chelonodon nigroviridis</name>
    <dbReference type="NCBI Taxonomy" id="99883"/>
    <lineage>
        <taxon>Eukaryota</taxon>
        <taxon>Metazoa</taxon>
        <taxon>Chordata</taxon>
        <taxon>Craniata</taxon>
        <taxon>Vertebrata</taxon>
        <taxon>Euteleostomi</taxon>
        <taxon>Actinopterygii</taxon>
        <taxon>Neopterygii</taxon>
        <taxon>Teleostei</taxon>
        <taxon>Neoteleostei</taxon>
        <taxon>Acanthomorphata</taxon>
        <taxon>Eupercaria</taxon>
        <taxon>Tetraodontiformes</taxon>
        <taxon>Tetradontoidea</taxon>
        <taxon>Tetraodontidae</taxon>
        <taxon>Tetraodon</taxon>
    </lineage>
</organism>
<feature type="non-terminal residue" evidence="12">
    <location>
        <position position="1"/>
    </location>
</feature>
<keyword evidence="2" id="KW-0479">Metal-binding</keyword>
<keyword evidence="4 9" id="KW-0863">Zinc-finger</keyword>
<dbReference type="PANTHER" id="PTHR24391">
    <property type="entry name" value="HISTONE H4 TRANSCRIPTION FACTOR-RELATED"/>
    <property type="match status" value="1"/>
</dbReference>
<feature type="compositionally biased region" description="Polar residues" evidence="10">
    <location>
        <begin position="675"/>
        <end position="690"/>
    </location>
</feature>
<evidence type="ECO:0000256" key="7">
    <source>
        <dbReference type="ARBA" id="ARBA00023155"/>
    </source>
</evidence>
<dbReference type="InterPro" id="IPR013087">
    <property type="entry name" value="Znf_C2H2_type"/>
</dbReference>
<evidence type="ECO:0000256" key="1">
    <source>
        <dbReference type="ARBA" id="ARBA00004123"/>
    </source>
</evidence>
<keyword evidence="7" id="KW-0371">Homeobox</keyword>
<feature type="compositionally biased region" description="Basic and acidic residues" evidence="10">
    <location>
        <begin position="715"/>
        <end position="738"/>
    </location>
</feature>
<proteinExistence type="predicted"/>
<dbReference type="FunFam" id="3.30.160.60:FF:000744">
    <property type="entry name" value="zinc finger E-box-binding homeobox 1"/>
    <property type="match status" value="1"/>
</dbReference>
<dbReference type="Gene3D" id="1.10.10.60">
    <property type="entry name" value="Homeodomain-like"/>
    <property type="match status" value="1"/>
</dbReference>
<protein>
    <submittedName>
        <fullName evidence="12">(spotted green pufferfish) hypothetical protein</fullName>
    </submittedName>
</protein>
<dbReference type="SUPFAM" id="SSF57667">
    <property type="entry name" value="beta-beta-alpha zinc fingers"/>
    <property type="match status" value="2"/>
</dbReference>
<dbReference type="EMBL" id="CAAE01012272">
    <property type="protein sequence ID" value="CAF94492.1"/>
    <property type="molecule type" value="Genomic_DNA"/>
</dbReference>
<accession>Q4SXZ0</accession>
<dbReference type="FunFam" id="3.30.160.60:FF:000082">
    <property type="entry name" value="Putative zinc finger E-box-binding homeobox 2"/>
    <property type="match status" value="1"/>
</dbReference>
<keyword evidence="8" id="KW-0539">Nucleus</keyword>
<reference evidence="12" key="2">
    <citation type="submission" date="2004-02" db="EMBL/GenBank/DDBJ databases">
        <authorList>
            <consortium name="Genoscope"/>
            <consortium name="Whitehead Institute Centre for Genome Research"/>
        </authorList>
    </citation>
    <scope>NUCLEOTIDE SEQUENCE</scope>
</reference>
<feature type="compositionally biased region" description="Low complexity" evidence="10">
    <location>
        <begin position="691"/>
        <end position="711"/>
    </location>
</feature>
<dbReference type="PROSITE" id="PS00028">
    <property type="entry name" value="ZINC_FINGER_C2H2_1"/>
    <property type="match status" value="3"/>
</dbReference>
<sequence>LSFENAAPATSETDDETNIYSDGGGVAREKELGRAAVGVPSLDVSPRRGHALLSLNGDKGLRSLHQHWRLEDHTHDTDTHRRSSVKTLIVAELDDYFLEPGAKEGEDQPVSIAEYLQRSDTAVIYPEAPEEQRRRGTPELPGQDRQHELQSPAADDFAQLLTCPHCERGYKRLSSLKEHIKYRHQENQESFRCPQLERHMTTHKTSQEQLPLLNETGNRKFKCSECGKAFKYKHHLKEHLRIHSGKWDRPPGHSLHLFQLLQGTSWTIFFSALGPTSSSNVLTGCCLWFLLPGEKPYECSNCKKRFSHSGSYSSHISSKKCISLAAVNGRLCGLKPGSSPSSITSSPESPVPSQFCHKLENGHSLVPGDQQGQLDVKPQPLNLGEHCRLMSSHAFGGPDIYLNGHAGSPLSIFTSSHGPQQNLGGFGVDLSQLSYAGHFGNGKEVQKVLEMVDSTGCRQKMDRNPKEVSKLRAYMKELGAQMEEQKLAQSSFYKGHPGDPTTSISDCILKNVNKVKGLITESKRVVDIKEEKLPTDLSSEENTPEQLSQFLCYSCQYCKETFSGPIPLHQHERYLCKMNEEIRGVLQPAEDHPTSLLGATSTIKSLKDVSVLKSCLDITAEPTAEDLHKISVAVGLPKDFITDWISQWKRRIHQGGHPRTKLDHAAACLTKNSRRLSTGTKEQEQEAQVRSSTPSPLNLSSTPVSTSWSCSYTSEDAHGDSPLDLSLPKRDQDSHTPHQQEPPGPSESISTPKEVLAPENLLSPSEPSSSPIFSLNPLSGCHLYASLPHEAFPAATFMSPGGATIPGFRPYAALDPISLLPHVAYSLPGATFSHTQHRSSYQRRASLQGELVDGQLDYLSGLDPLTDREAQARTRKMRKTESGTYACDLCDKTFQKTSSLLRHKYEHTGA</sequence>
<evidence type="ECO:0000256" key="9">
    <source>
        <dbReference type="PROSITE-ProRule" id="PRU00042"/>
    </source>
</evidence>
<dbReference type="InterPro" id="IPR051574">
    <property type="entry name" value="ZnF_E-box_Homeobox"/>
</dbReference>
<evidence type="ECO:0000256" key="10">
    <source>
        <dbReference type="SAM" id="MobiDB-lite"/>
    </source>
</evidence>
<feature type="domain" description="C2H2-type" evidence="11">
    <location>
        <begin position="885"/>
        <end position="910"/>
    </location>
</feature>
<keyword evidence="3" id="KW-0677">Repeat</keyword>
<dbReference type="PANTHER" id="PTHR24391:SF11">
    <property type="entry name" value="ZINC FINGER E-BOX-BINDING HOMEOBOX 2"/>
    <property type="match status" value="1"/>
</dbReference>
<evidence type="ECO:0000256" key="2">
    <source>
        <dbReference type="ARBA" id="ARBA00022723"/>
    </source>
</evidence>
<keyword evidence="5" id="KW-0862">Zinc</keyword>
<evidence type="ECO:0000256" key="6">
    <source>
        <dbReference type="ARBA" id="ARBA00023125"/>
    </source>
</evidence>
<dbReference type="InterPro" id="IPR036236">
    <property type="entry name" value="Znf_C2H2_sf"/>
</dbReference>
<comment type="caution">
    <text evidence="12">The sequence shown here is derived from an EMBL/GenBank/DDBJ whole genome shotgun (WGS) entry which is preliminary data.</text>
</comment>
<feature type="domain" description="C2H2-type" evidence="11">
    <location>
        <begin position="221"/>
        <end position="248"/>
    </location>
</feature>
<feature type="region of interest" description="Disordered" evidence="10">
    <location>
        <begin position="126"/>
        <end position="145"/>
    </location>
</feature>
<evidence type="ECO:0000313" key="12">
    <source>
        <dbReference type="EMBL" id="CAF94492.1"/>
    </source>
</evidence>
<name>Q4SXZ0_TETNG</name>
<dbReference type="GO" id="GO:0000122">
    <property type="term" value="P:negative regulation of transcription by RNA polymerase II"/>
    <property type="evidence" value="ECO:0007669"/>
    <property type="project" value="UniProtKB-ARBA"/>
</dbReference>
<dbReference type="PROSITE" id="PS50157">
    <property type="entry name" value="ZINC_FINGER_C2H2_2"/>
    <property type="match status" value="3"/>
</dbReference>
<evidence type="ECO:0000256" key="5">
    <source>
        <dbReference type="ARBA" id="ARBA00022833"/>
    </source>
</evidence>
<feature type="region of interest" description="Disordered" evidence="10">
    <location>
        <begin position="672"/>
        <end position="751"/>
    </location>
</feature>
<dbReference type="OrthoDB" id="7491548at2759"/>
<gene>
    <name evidence="12" type="ORF">GSTENG00010607001</name>
</gene>
<dbReference type="GO" id="GO:0000978">
    <property type="term" value="F:RNA polymerase II cis-regulatory region sequence-specific DNA binding"/>
    <property type="evidence" value="ECO:0007669"/>
    <property type="project" value="TreeGrafter"/>
</dbReference>
<dbReference type="KEGG" id="tng:GSTEN00010607G001"/>
<feature type="domain" description="C2H2-type" evidence="11">
    <location>
        <begin position="161"/>
        <end position="189"/>
    </location>
</feature>
<keyword evidence="6" id="KW-0238">DNA-binding</keyword>
<feature type="region of interest" description="Disordered" evidence="10">
    <location>
        <begin position="1"/>
        <end position="24"/>
    </location>
</feature>
<reference evidence="12" key="1">
    <citation type="journal article" date="2004" name="Nature">
        <title>Genome duplication in the teleost fish Tetraodon nigroviridis reveals the early vertebrate proto-karyotype.</title>
        <authorList>
            <person name="Jaillon O."/>
            <person name="Aury J.-M."/>
            <person name="Brunet F."/>
            <person name="Petit J.-L."/>
            <person name="Stange-Thomann N."/>
            <person name="Mauceli E."/>
            <person name="Bouneau L."/>
            <person name="Fischer C."/>
            <person name="Ozouf-Costaz C."/>
            <person name="Bernot A."/>
            <person name="Nicaud S."/>
            <person name="Jaffe D."/>
            <person name="Fisher S."/>
            <person name="Lutfalla G."/>
            <person name="Dossat C."/>
            <person name="Segurens B."/>
            <person name="Dasilva C."/>
            <person name="Salanoubat M."/>
            <person name="Levy M."/>
            <person name="Boudet N."/>
            <person name="Castellano S."/>
            <person name="Anthouard V."/>
            <person name="Jubin C."/>
            <person name="Castelli V."/>
            <person name="Katinka M."/>
            <person name="Vacherie B."/>
            <person name="Biemont C."/>
            <person name="Skalli Z."/>
            <person name="Cattolico L."/>
            <person name="Poulain J."/>
            <person name="De Berardinis V."/>
            <person name="Cruaud C."/>
            <person name="Duprat S."/>
            <person name="Brottier P."/>
            <person name="Coutanceau J.-P."/>
            <person name="Gouzy J."/>
            <person name="Parra G."/>
            <person name="Lardier G."/>
            <person name="Chapple C."/>
            <person name="McKernan K.J."/>
            <person name="McEwan P."/>
            <person name="Bosak S."/>
            <person name="Kellis M."/>
            <person name="Volff J.-N."/>
            <person name="Guigo R."/>
            <person name="Zody M.C."/>
            <person name="Mesirov J."/>
            <person name="Lindblad-Toh K."/>
            <person name="Birren B."/>
            <person name="Nusbaum C."/>
            <person name="Kahn D."/>
            <person name="Robinson-Rechavi M."/>
            <person name="Laudet V."/>
            <person name="Schachter V."/>
            <person name="Quetier F."/>
            <person name="Saurin W."/>
            <person name="Scarpelli C."/>
            <person name="Wincker P."/>
            <person name="Lander E.S."/>
            <person name="Weissenbach J."/>
            <person name="Roest Crollius H."/>
        </authorList>
    </citation>
    <scope>NUCLEOTIDE SEQUENCE [LARGE SCALE GENOMIC DNA]</scope>
</reference>
<dbReference type="FunFam" id="3.30.160.60:FF:000013">
    <property type="entry name" value="Putative zinc finger E-box-binding homeobox 2"/>
    <property type="match status" value="1"/>
</dbReference>
<dbReference type="SMART" id="SM00355">
    <property type="entry name" value="ZnF_C2H2"/>
    <property type="match status" value="5"/>
</dbReference>
<dbReference type="AlphaFoldDB" id="Q4SXZ0"/>
<evidence type="ECO:0000256" key="4">
    <source>
        <dbReference type="ARBA" id="ARBA00022771"/>
    </source>
</evidence>
<evidence type="ECO:0000256" key="8">
    <source>
        <dbReference type="ARBA" id="ARBA00023242"/>
    </source>
</evidence>
<evidence type="ECO:0000259" key="11">
    <source>
        <dbReference type="PROSITE" id="PS50157"/>
    </source>
</evidence>
<dbReference type="GO" id="GO:0005634">
    <property type="term" value="C:nucleus"/>
    <property type="evidence" value="ECO:0007669"/>
    <property type="project" value="UniProtKB-SubCell"/>
</dbReference>
<dbReference type="GO" id="GO:0008270">
    <property type="term" value="F:zinc ion binding"/>
    <property type="evidence" value="ECO:0007669"/>
    <property type="project" value="UniProtKB-KW"/>
</dbReference>